<reference evidence="2" key="2">
    <citation type="submission" date="2021-08" db="EMBL/GenBank/DDBJ databases">
        <authorList>
            <person name="Tani A."/>
            <person name="Ola A."/>
            <person name="Ogura Y."/>
            <person name="Katsura K."/>
            <person name="Hayashi T."/>
        </authorList>
    </citation>
    <scope>NUCLEOTIDE SEQUENCE</scope>
    <source>
        <strain evidence="2">DSM 16372</strain>
    </source>
</reference>
<gene>
    <name evidence="2" type="ORF">BHAOGJBA_1297</name>
</gene>
<dbReference type="RefSeq" id="WP_238229785.1">
    <property type="nucleotide sequence ID" value="NZ_BPQO01000004.1"/>
</dbReference>
<reference evidence="2" key="1">
    <citation type="journal article" date="2016" name="Front. Microbiol.">
        <title>Genome Sequence of the Piezophilic, Mesophilic Sulfate-Reducing Bacterium Desulfovibrio indicus J2T.</title>
        <authorList>
            <person name="Cao J."/>
            <person name="Maignien L."/>
            <person name="Shao Z."/>
            <person name="Alain K."/>
            <person name="Jebbar M."/>
        </authorList>
    </citation>
    <scope>NUCLEOTIDE SEQUENCE</scope>
    <source>
        <strain evidence="2">DSM 16372</strain>
    </source>
</reference>
<comment type="caution">
    <text evidence="2">The sequence shown here is derived from an EMBL/GenBank/DDBJ whole genome shotgun (WGS) entry which is preliminary data.</text>
</comment>
<name>A0AAV4ZHX3_9HYPH</name>
<organism evidence="2 3">
    <name type="scientific">Methylobacterium hispanicum</name>
    <dbReference type="NCBI Taxonomy" id="270350"/>
    <lineage>
        <taxon>Bacteria</taxon>
        <taxon>Pseudomonadati</taxon>
        <taxon>Pseudomonadota</taxon>
        <taxon>Alphaproteobacteria</taxon>
        <taxon>Hyphomicrobiales</taxon>
        <taxon>Methylobacteriaceae</taxon>
        <taxon>Methylobacterium</taxon>
    </lineage>
</organism>
<sequence>MLRRTLLLCAAALAGTPATAAESDYALSCRREVVNAARAKTRPAARPLNARIHFTGTTSSRREQDGTAVLYEDLVISIGGSQFRGGYVSGSTYDASTVYDEAFRRTGYGKTTWAFSRGFGAFTLNHEGRHYVCDLLR</sequence>
<proteinExistence type="predicted"/>
<evidence type="ECO:0008006" key="4">
    <source>
        <dbReference type="Google" id="ProtNLM"/>
    </source>
</evidence>
<protein>
    <recommendedName>
        <fullName evidence="4">Porin</fullName>
    </recommendedName>
</protein>
<feature type="signal peptide" evidence="1">
    <location>
        <begin position="1"/>
        <end position="20"/>
    </location>
</feature>
<evidence type="ECO:0000313" key="3">
    <source>
        <dbReference type="Proteomes" id="UP001055247"/>
    </source>
</evidence>
<accession>A0AAV4ZHX3</accession>
<evidence type="ECO:0000313" key="2">
    <source>
        <dbReference type="EMBL" id="GJD87792.1"/>
    </source>
</evidence>
<dbReference type="EMBL" id="BPQO01000004">
    <property type="protein sequence ID" value="GJD87792.1"/>
    <property type="molecule type" value="Genomic_DNA"/>
</dbReference>
<evidence type="ECO:0000256" key="1">
    <source>
        <dbReference type="SAM" id="SignalP"/>
    </source>
</evidence>
<feature type="chain" id="PRO_5043394335" description="Porin" evidence="1">
    <location>
        <begin position="21"/>
        <end position="137"/>
    </location>
</feature>
<keyword evidence="1" id="KW-0732">Signal</keyword>
<dbReference type="Proteomes" id="UP001055247">
    <property type="component" value="Unassembled WGS sequence"/>
</dbReference>
<dbReference type="AlphaFoldDB" id="A0AAV4ZHX3"/>
<keyword evidence="3" id="KW-1185">Reference proteome</keyword>